<gene>
    <name evidence="2" type="ORF">D3230_04235</name>
</gene>
<feature type="transmembrane region" description="Helical" evidence="1">
    <location>
        <begin position="50"/>
        <end position="72"/>
    </location>
</feature>
<dbReference type="Pfam" id="PF06197">
    <property type="entry name" value="DUF998"/>
    <property type="match status" value="1"/>
</dbReference>
<evidence type="ECO:0008006" key="4">
    <source>
        <dbReference type="Google" id="ProtNLM"/>
    </source>
</evidence>
<dbReference type="Proteomes" id="UP001645859">
    <property type="component" value="Unassembled WGS sequence"/>
</dbReference>
<keyword evidence="1" id="KW-0812">Transmembrane</keyword>
<dbReference type="RefSeq" id="WP_202343779.1">
    <property type="nucleotide sequence ID" value="NZ_BAAAPI010000002.1"/>
</dbReference>
<keyword evidence="1" id="KW-0472">Membrane</keyword>
<sequence>MPLSSRVLHAGVAVLGAVLVAAALTIIWVARFEVDRIVYVSGLGADGEPTAARFELALLLIVGGGLLVAWGARRLRSRPPILNAWAPSVTLVASCLLFLVASQVPCTAGCPVPVGDTFTWQDLTHTSSAVLAFGAAAWAMLQTAFADGHPKLRRVSLAAALLVAVIAATGGIMALAQFRIDIGSMFEFVATSIGILWLSVLGIATARAALQTGAAAATPS</sequence>
<protein>
    <recommendedName>
        <fullName evidence="4">DUF998 domain-containing protein</fullName>
    </recommendedName>
</protein>
<name>A0ABS1SD83_9MICO</name>
<evidence type="ECO:0000313" key="2">
    <source>
        <dbReference type="EMBL" id="MBL3678508.1"/>
    </source>
</evidence>
<keyword evidence="1" id="KW-1133">Transmembrane helix</keyword>
<reference evidence="2 3" key="1">
    <citation type="submission" date="2018-09" db="EMBL/GenBank/DDBJ databases">
        <title>Comparative genomics of Leucobacter spp.</title>
        <authorList>
            <person name="Reis A.C."/>
            <person name="Kolvenbach B.A."/>
            <person name="Corvini P.F.X."/>
            <person name="Nunes O.C."/>
        </authorList>
    </citation>
    <scope>NUCLEOTIDE SEQUENCE [LARGE SCALE GENOMIC DNA]</scope>
    <source>
        <strain evidence="2 3">TAN 31504</strain>
    </source>
</reference>
<organism evidence="2 3">
    <name type="scientific">Leucobacter chromiireducens subsp. solipictus</name>
    <dbReference type="NCBI Taxonomy" id="398235"/>
    <lineage>
        <taxon>Bacteria</taxon>
        <taxon>Bacillati</taxon>
        <taxon>Actinomycetota</taxon>
        <taxon>Actinomycetes</taxon>
        <taxon>Micrococcales</taxon>
        <taxon>Microbacteriaceae</taxon>
        <taxon>Leucobacter</taxon>
    </lineage>
</organism>
<evidence type="ECO:0000256" key="1">
    <source>
        <dbReference type="SAM" id="Phobius"/>
    </source>
</evidence>
<evidence type="ECO:0000313" key="3">
    <source>
        <dbReference type="Proteomes" id="UP001645859"/>
    </source>
</evidence>
<feature type="transmembrane region" description="Helical" evidence="1">
    <location>
        <begin position="7"/>
        <end position="30"/>
    </location>
</feature>
<feature type="transmembrane region" description="Helical" evidence="1">
    <location>
        <begin position="124"/>
        <end position="145"/>
    </location>
</feature>
<comment type="caution">
    <text evidence="2">The sequence shown here is derived from an EMBL/GenBank/DDBJ whole genome shotgun (WGS) entry which is preliminary data.</text>
</comment>
<proteinExistence type="predicted"/>
<dbReference type="EMBL" id="QYAC01000002">
    <property type="protein sequence ID" value="MBL3678508.1"/>
    <property type="molecule type" value="Genomic_DNA"/>
</dbReference>
<feature type="transmembrane region" description="Helical" evidence="1">
    <location>
        <begin position="157"/>
        <end position="176"/>
    </location>
</feature>
<feature type="transmembrane region" description="Helical" evidence="1">
    <location>
        <begin position="188"/>
        <end position="210"/>
    </location>
</feature>
<feature type="transmembrane region" description="Helical" evidence="1">
    <location>
        <begin position="84"/>
        <end position="104"/>
    </location>
</feature>
<dbReference type="InterPro" id="IPR009339">
    <property type="entry name" value="DUF998"/>
</dbReference>
<keyword evidence="3" id="KW-1185">Reference proteome</keyword>
<accession>A0ABS1SD83</accession>